<organism evidence="2 3">
    <name type="scientific">Plasmodium coatneyi</name>
    <dbReference type="NCBI Taxonomy" id="208452"/>
    <lineage>
        <taxon>Eukaryota</taxon>
        <taxon>Sar</taxon>
        <taxon>Alveolata</taxon>
        <taxon>Apicomplexa</taxon>
        <taxon>Aconoidasida</taxon>
        <taxon>Haemosporida</taxon>
        <taxon>Plasmodiidae</taxon>
        <taxon>Plasmodium</taxon>
    </lineage>
</organism>
<proteinExistence type="predicted"/>
<reference evidence="3" key="1">
    <citation type="submission" date="2016-06" db="EMBL/GenBank/DDBJ databases">
        <title>First high quality genome sequence of Plasmodium coatneyi using continuous long reads from single molecule, real-time sequencing.</title>
        <authorList>
            <person name="Chien J.-T."/>
            <person name="Pakala S.B."/>
            <person name="Geraldo J.A."/>
            <person name="Lapp S.A."/>
            <person name="Barnwell J.W."/>
            <person name="Kissinger J.C."/>
            <person name="Galinski M.R."/>
            <person name="Humphrey J.C."/>
        </authorList>
    </citation>
    <scope>NUCLEOTIDE SEQUENCE [LARGE SCALE GENOMIC DNA]</scope>
    <source>
        <strain evidence="3">Hackeri</strain>
    </source>
</reference>
<dbReference type="EMBL" id="CP016244">
    <property type="protein sequence ID" value="ANQ07188.1"/>
    <property type="molecule type" value="Genomic_DNA"/>
</dbReference>
<dbReference type="OrthoDB" id="372114at2759"/>
<accession>A0A1B1DWQ1</accession>
<dbReference type="Proteomes" id="UP000092716">
    <property type="component" value="Chromosome 6"/>
</dbReference>
<gene>
    <name evidence="2" type="ORF">PCOAH_00015100</name>
</gene>
<protein>
    <submittedName>
        <fullName evidence="2">Uncharacterized protein</fullName>
    </submittedName>
</protein>
<name>A0A1B1DWQ1_9APIC</name>
<feature type="compositionally biased region" description="Polar residues" evidence="1">
    <location>
        <begin position="10"/>
        <end position="21"/>
    </location>
</feature>
<feature type="compositionally biased region" description="Basic residues" evidence="1">
    <location>
        <begin position="58"/>
        <end position="67"/>
    </location>
</feature>
<dbReference type="GeneID" id="30908236"/>
<dbReference type="RefSeq" id="XP_019913883.1">
    <property type="nucleotide sequence ID" value="XM_020058319.1"/>
</dbReference>
<feature type="region of interest" description="Disordered" evidence="1">
    <location>
        <begin position="36"/>
        <end position="67"/>
    </location>
</feature>
<evidence type="ECO:0000313" key="2">
    <source>
        <dbReference type="EMBL" id="ANQ07188.1"/>
    </source>
</evidence>
<dbReference type="AlphaFoldDB" id="A0A1B1DWQ1"/>
<dbReference type="KEGG" id="pcot:PCOAH_00015100"/>
<feature type="region of interest" description="Disordered" evidence="1">
    <location>
        <begin position="1"/>
        <end position="21"/>
    </location>
</feature>
<evidence type="ECO:0000256" key="1">
    <source>
        <dbReference type="SAM" id="MobiDB-lite"/>
    </source>
</evidence>
<keyword evidence="3" id="KW-1185">Reference proteome</keyword>
<evidence type="ECO:0000313" key="3">
    <source>
        <dbReference type="Proteomes" id="UP000092716"/>
    </source>
</evidence>
<dbReference type="VEuPathDB" id="PlasmoDB:PCOAH_00015100"/>
<sequence>MPNVLLHNRASPNGTTDGQTNHVNVQMDQLIGQPNQIIGRPNQLPSLSSNNNSPKNRDQRKTKRTTVKKTSIEKRKVKQSYHNAENLPIGVYFYQGSYVANWWETQQKKQFKVPFKISEHGITKAKNLAIISRIIRSSSVQQVNFILSQMEQTKDITKLDYGAMAALAEKYILTKPPREEQ</sequence>
<feature type="compositionally biased region" description="Low complexity" evidence="1">
    <location>
        <begin position="41"/>
        <end position="54"/>
    </location>
</feature>